<dbReference type="PANTHER" id="PTHR22617:SF23">
    <property type="entry name" value="CHEMOTAXIS PROTEIN CHEW"/>
    <property type="match status" value="1"/>
</dbReference>
<dbReference type="GeneID" id="97608548"/>
<reference evidence="2 3" key="1">
    <citation type="submission" date="2018-05" db="EMBL/GenBank/DDBJ databases">
        <title>Draft genome of Methanospirillum stamsii Pt1.</title>
        <authorList>
            <person name="Dueholm M.S."/>
            <person name="Nielsen P.H."/>
            <person name="Bakmann L.F."/>
            <person name="Otzen D.E."/>
        </authorList>
    </citation>
    <scope>NUCLEOTIDE SEQUENCE [LARGE SCALE GENOMIC DNA]</scope>
    <source>
        <strain evidence="2 3">Pt1</strain>
    </source>
</reference>
<dbReference type="GO" id="GO:0005829">
    <property type="term" value="C:cytosol"/>
    <property type="evidence" value="ECO:0007669"/>
    <property type="project" value="TreeGrafter"/>
</dbReference>
<dbReference type="Gene3D" id="2.40.50.180">
    <property type="entry name" value="CheA-289, Domain 4"/>
    <property type="match status" value="1"/>
</dbReference>
<dbReference type="RefSeq" id="WP_109941394.1">
    <property type="nucleotide sequence ID" value="NZ_CP176366.1"/>
</dbReference>
<dbReference type="Pfam" id="PF01584">
    <property type="entry name" value="CheW"/>
    <property type="match status" value="1"/>
</dbReference>
<dbReference type="SMART" id="SM00260">
    <property type="entry name" value="CheW"/>
    <property type="match status" value="1"/>
</dbReference>
<dbReference type="InterPro" id="IPR039315">
    <property type="entry name" value="CheW"/>
</dbReference>
<proteinExistence type="predicted"/>
<evidence type="ECO:0000313" key="2">
    <source>
        <dbReference type="EMBL" id="PWR72483.1"/>
    </source>
</evidence>
<dbReference type="GO" id="GO:0006935">
    <property type="term" value="P:chemotaxis"/>
    <property type="evidence" value="ECO:0007669"/>
    <property type="project" value="InterPro"/>
</dbReference>
<dbReference type="InterPro" id="IPR002545">
    <property type="entry name" value="CheW-lke_dom"/>
</dbReference>
<organism evidence="2 3">
    <name type="scientific">Methanospirillum stamsii</name>
    <dbReference type="NCBI Taxonomy" id="1277351"/>
    <lineage>
        <taxon>Archaea</taxon>
        <taxon>Methanobacteriati</taxon>
        <taxon>Methanobacteriota</taxon>
        <taxon>Stenosarchaea group</taxon>
        <taxon>Methanomicrobia</taxon>
        <taxon>Methanomicrobiales</taxon>
        <taxon>Methanospirillaceae</taxon>
        <taxon>Methanospirillum</taxon>
    </lineage>
</organism>
<dbReference type="PROSITE" id="PS50851">
    <property type="entry name" value="CHEW"/>
    <property type="match status" value="1"/>
</dbReference>
<evidence type="ECO:0000313" key="3">
    <source>
        <dbReference type="Proteomes" id="UP000245934"/>
    </source>
</evidence>
<evidence type="ECO:0000259" key="1">
    <source>
        <dbReference type="PROSITE" id="PS50851"/>
    </source>
</evidence>
<dbReference type="SUPFAM" id="SSF50341">
    <property type="entry name" value="CheW-like"/>
    <property type="match status" value="1"/>
</dbReference>
<protein>
    <submittedName>
        <fullName evidence="2">Chemotaxis protein CheW</fullName>
    </submittedName>
</protein>
<dbReference type="AlphaFoldDB" id="A0A2V2NB21"/>
<dbReference type="InterPro" id="IPR036061">
    <property type="entry name" value="CheW-like_dom_sf"/>
</dbReference>
<dbReference type="Gene3D" id="2.30.30.40">
    <property type="entry name" value="SH3 Domains"/>
    <property type="match status" value="1"/>
</dbReference>
<sequence>MVLAATQQAGVTTNEHGNEEVQVVEFIIGDDKFAVNLFDVKEIVEASKITPLPHAPAYIRGIIDLRGEITTIVDLRQLLRITKGKAADNEDLRFIVLDESVTDGKTGVVVDEVTSVLTVNVADIDQHSHGAGEDSHILGVIKKDVGEKGENKKELVIWIDMSGLIREAGGVSQI</sequence>
<dbReference type="EMBL" id="QGMZ01000026">
    <property type="protein sequence ID" value="PWR72483.1"/>
    <property type="molecule type" value="Genomic_DNA"/>
</dbReference>
<dbReference type="OrthoDB" id="115049at2157"/>
<accession>A0A2V2NB21</accession>
<keyword evidence="3" id="KW-1185">Reference proteome</keyword>
<name>A0A2V2NB21_9EURY</name>
<dbReference type="GO" id="GO:0007165">
    <property type="term" value="P:signal transduction"/>
    <property type="evidence" value="ECO:0007669"/>
    <property type="project" value="InterPro"/>
</dbReference>
<dbReference type="Proteomes" id="UP000245934">
    <property type="component" value="Unassembled WGS sequence"/>
</dbReference>
<gene>
    <name evidence="2" type="ORF">DLD82_12165</name>
</gene>
<feature type="domain" description="CheW-like" evidence="1">
    <location>
        <begin position="20"/>
        <end position="170"/>
    </location>
</feature>
<dbReference type="PANTHER" id="PTHR22617">
    <property type="entry name" value="CHEMOTAXIS SENSOR HISTIDINE KINASE-RELATED"/>
    <property type="match status" value="1"/>
</dbReference>
<comment type="caution">
    <text evidence="2">The sequence shown here is derived from an EMBL/GenBank/DDBJ whole genome shotgun (WGS) entry which is preliminary data.</text>
</comment>